<accession>A0A0W0HVV9</accession>
<gene>
    <name evidence="1" type="ORF">AO063_24010</name>
</gene>
<dbReference type="InterPro" id="IPR009959">
    <property type="entry name" value="Cyclase_SnoaL-like"/>
</dbReference>
<comment type="caution">
    <text evidence="1">The sequence shown here is derived from an EMBL/GenBank/DDBJ whole genome shotgun (WGS) entry which is preliminary data.</text>
</comment>
<evidence type="ECO:0000313" key="2">
    <source>
        <dbReference type="Proteomes" id="UP000054197"/>
    </source>
</evidence>
<dbReference type="InterPro" id="IPR032710">
    <property type="entry name" value="NTF2-like_dom_sf"/>
</dbReference>
<dbReference type="GO" id="GO:0030638">
    <property type="term" value="P:polyketide metabolic process"/>
    <property type="evidence" value="ECO:0007669"/>
    <property type="project" value="InterPro"/>
</dbReference>
<dbReference type="PANTHER" id="PTHR38436">
    <property type="entry name" value="POLYKETIDE CYCLASE SNOAL-LIKE DOMAIN"/>
    <property type="match status" value="1"/>
</dbReference>
<dbReference type="Gene3D" id="3.10.450.50">
    <property type="match status" value="1"/>
</dbReference>
<dbReference type="Proteomes" id="UP000054197">
    <property type="component" value="Unassembled WGS sequence"/>
</dbReference>
<protein>
    <submittedName>
        <fullName evidence="1">Ester cyclase</fullName>
    </submittedName>
</protein>
<proteinExistence type="predicted"/>
<dbReference type="PANTHER" id="PTHR38436:SF1">
    <property type="entry name" value="ESTER CYCLASE"/>
    <property type="match status" value="1"/>
</dbReference>
<evidence type="ECO:0000313" key="1">
    <source>
        <dbReference type="EMBL" id="KTB65081.1"/>
    </source>
</evidence>
<dbReference type="Pfam" id="PF07366">
    <property type="entry name" value="SnoaL"/>
    <property type="match status" value="1"/>
</dbReference>
<organism evidence="1 2">
    <name type="scientific">Pseudomonas fluorescens ICMP 11288</name>
    <dbReference type="NCBI Taxonomy" id="1198309"/>
    <lineage>
        <taxon>Bacteria</taxon>
        <taxon>Pseudomonadati</taxon>
        <taxon>Pseudomonadota</taxon>
        <taxon>Gammaproteobacteria</taxon>
        <taxon>Pseudomonadales</taxon>
        <taxon>Pseudomonadaceae</taxon>
        <taxon>Pseudomonas</taxon>
    </lineage>
</organism>
<dbReference type="RefSeq" id="WP_058420432.1">
    <property type="nucleotide sequence ID" value="NZ_LKEF01000019.1"/>
</dbReference>
<dbReference type="EMBL" id="LKEF01000019">
    <property type="protein sequence ID" value="KTB65081.1"/>
    <property type="molecule type" value="Genomic_DNA"/>
</dbReference>
<name>A0A0W0HVV9_PSEFL</name>
<reference evidence="1 2" key="1">
    <citation type="submission" date="2015-09" db="EMBL/GenBank/DDBJ databases">
        <title>Genome sequence of ICMP 11288.</title>
        <authorList>
            <person name="Visnovsky S."/>
            <person name="Lu A."/>
            <person name="Panda P."/>
            <person name="Pitman A."/>
        </authorList>
    </citation>
    <scope>NUCLEOTIDE SEQUENCE [LARGE SCALE GENOMIC DNA]</scope>
    <source>
        <strain evidence="1 2">ICMP 11288</strain>
    </source>
</reference>
<dbReference type="AlphaFoldDB" id="A0A0W0HVV9"/>
<dbReference type="SUPFAM" id="SSF54427">
    <property type="entry name" value="NTF2-like"/>
    <property type="match status" value="1"/>
</dbReference>
<sequence>MTQTELADFYQGYIDCLNRQDWERLGHFVHPQVTYNATAVGLAGYRAMLERDFREIPDLVFHIQLLVADPPTVASRLNFTVSPRGEFFGLPINGRTVSFDENVFYECRDGKIAQVWSVIDKAAIAQQLTPDKP</sequence>